<feature type="binding site" evidence="9">
    <location>
        <position position="74"/>
    </location>
    <ligand>
        <name>[4Fe-4S] cluster</name>
        <dbReference type="ChEBI" id="CHEBI:49883"/>
        <label>2</label>
        <note>4Fe-4S-S-AdoMet</note>
    </ligand>
</feature>
<dbReference type="NCBIfam" id="TIGR00510">
    <property type="entry name" value="lipA"/>
    <property type="match status" value="1"/>
</dbReference>
<evidence type="ECO:0000256" key="3">
    <source>
        <dbReference type="ARBA" id="ARBA00022679"/>
    </source>
</evidence>
<dbReference type="FunFam" id="3.20.20.70:FF:000040">
    <property type="entry name" value="Lipoyl synthase"/>
    <property type="match status" value="1"/>
</dbReference>
<feature type="domain" description="Radical SAM core" evidence="10">
    <location>
        <begin position="56"/>
        <end position="273"/>
    </location>
</feature>
<protein>
    <recommendedName>
        <fullName evidence="9">Lipoyl synthase</fullName>
        <ecNumber evidence="9">2.8.1.8</ecNumber>
    </recommendedName>
    <alternativeName>
        <fullName evidence="9">Lip-syn</fullName>
        <shortName evidence="9">LS</shortName>
    </alternativeName>
    <alternativeName>
        <fullName evidence="9">Lipoate synthase</fullName>
    </alternativeName>
    <alternativeName>
        <fullName evidence="9">Lipoic acid synthase</fullName>
    </alternativeName>
    <alternativeName>
        <fullName evidence="9">Sulfur insertion protein LipA</fullName>
    </alternativeName>
</protein>
<name>A0A451BMN9_9GAMM</name>
<feature type="binding site" evidence="9">
    <location>
        <position position="77"/>
    </location>
    <ligand>
        <name>[4Fe-4S] cluster</name>
        <dbReference type="ChEBI" id="CHEBI:49883"/>
        <label>2</label>
        <note>4Fe-4S-S-AdoMet</note>
    </ligand>
</feature>
<dbReference type="HAMAP" id="MF_00206">
    <property type="entry name" value="Lipoyl_synth"/>
    <property type="match status" value="1"/>
</dbReference>
<keyword evidence="7 9" id="KW-0411">Iron-sulfur</keyword>
<comment type="pathway">
    <text evidence="9">Protein modification; protein lipoylation via endogenous pathway; protein N(6)-(lipoyl)lysine from octanoyl-[acyl-carrier-protein]: step 2/2.</text>
</comment>
<evidence type="ECO:0000256" key="1">
    <source>
        <dbReference type="ARBA" id="ARBA00022485"/>
    </source>
</evidence>
<feature type="binding site" evidence="9">
    <location>
        <position position="55"/>
    </location>
    <ligand>
        <name>[4Fe-4S] cluster</name>
        <dbReference type="ChEBI" id="CHEBI:49883"/>
        <label>1</label>
    </ligand>
</feature>
<comment type="similarity">
    <text evidence="9">Belongs to the radical SAM superfamily. Lipoyl synthase family.</text>
</comment>
<dbReference type="EMBL" id="CAADFR010000050">
    <property type="protein sequence ID" value="VFK39957.1"/>
    <property type="molecule type" value="Genomic_DNA"/>
</dbReference>
<dbReference type="PANTHER" id="PTHR10949:SF0">
    <property type="entry name" value="LIPOYL SYNTHASE, MITOCHONDRIAL"/>
    <property type="match status" value="1"/>
</dbReference>
<dbReference type="EMBL" id="CAADFU010000052">
    <property type="protein sequence ID" value="VFK45387.1"/>
    <property type="molecule type" value="Genomic_DNA"/>
</dbReference>
<dbReference type="SFLD" id="SFLDF00271">
    <property type="entry name" value="lipoyl_synthase"/>
    <property type="match status" value="1"/>
</dbReference>
<dbReference type="InterPro" id="IPR006638">
    <property type="entry name" value="Elp3/MiaA/NifB-like_rSAM"/>
</dbReference>
<dbReference type="GO" id="GO:0016992">
    <property type="term" value="F:lipoate synthase activity"/>
    <property type="evidence" value="ECO:0007669"/>
    <property type="project" value="UniProtKB-UniRule"/>
</dbReference>
<keyword evidence="6 9" id="KW-0408">Iron</keyword>
<sequence>MMHTSRKEWKSPPKPSWIRIKAPMTPEVSRLKNLLRQQKLHTVCEAALCPNLSECFGQGTATFLIMGDICTRRCPFCDMAHGRPPPLDPEEPRRLARAVAQMGLDYVVITSVDRDDLRDGGAGHFSACIGAIREQAPETRIEILTPDFRGRLDAALERLARVPPDVFNHNLETVPRLYPTVRPGADYHWSLRLIERFHAEHPGIPTKSGLMVGLGEQHEEILAVLRDLRRHGCQRLTIGQYLQPSRQHLPVARFASPEEFQQLGAVAREMGFTQVASGPLVRSSYHAKRQAMGEEVS</sequence>
<dbReference type="GO" id="GO:0046872">
    <property type="term" value="F:metal ion binding"/>
    <property type="evidence" value="ECO:0007669"/>
    <property type="project" value="UniProtKB-KW"/>
</dbReference>
<evidence type="ECO:0000313" key="11">
    <source>
        <dbReference type="EMBL" id="VFK39957.1"/>
    </source>
</evidence>
<dbReference type="UniPathway" id="UPA00538">
    <property type="reaction ID" value="UER00593"/>
</dbReference>
<proteinExistence type="inferred from homology"/>
<dbReference type="PROSITE" id="PS51918">
    <property type="entry name" value="RADICAL_SAM"/>
    <property type="match status" value="1"/>
</dbReference>
<feature type="binding site" evidence="9">
    <location>
        <position position="284"/>
    </location>
    <ligand>
        <name>[4Fe-4S] cluster</name>
        <dbReference type="ChEBI" id="CHEBI:49883"/>
        <label>1</label>
    </ligand>
</feature>
<dbReference type="InterPro" id="IPR007197">
    <property type="entry name" value="rSAM"/>
</dbReference>
<dbReference type="NCBIfam" id="NF009544">
    <property type="entry name" value="PRK12928.1"/>
    <property type="match status" value="1"/>
</dbReference>
<reference evidence="13" key="1">
    <citation type="submission" date="2019-02" db="EMBL/GenBank/DDBJ databases">
        <authorList>
            <person name="Gruber-Vodicka R. H."/>
            <person name="Seah K. B. B."/>
        </authorList>
    </citation>
    <scope>NUCLEOTIDE SEQUENCE</scope>
    <source>
        <strain evidence="13">BECK_S127</strain>
        <strain evidence="12">BECK_S1320</strain>
        <strain evidence="11">BECK_S1321</strain>
    </source>
</reference>
<dbReference type="AlphaFoldDB" id="A0A451BMN9"/>
<comment type="subcellular location">
    <subcellularLocation>
        <location evidence="9">Cytoplasm</location>
    </subcellularLocation>
</comment>
<dbReference type="GO" id="GO:0051539">
    <property type="term" value="F:4 iron, 4 sulfur cluster binding"/>
    <property type="evidence" value="ECO:0007669"/>
    <property type="project" value="UniProtKB-UniRule"/>
</dbReference>
<organism evidence="13">
    <name type="scientific">Candidatus Kentrum sp. SD</name>
    <dbReference type="NCBI Taxonomy" id="2126332"/>
    <lineage>
        <taxon>Bacteria</taxon>
        <taxon>Pseudomonadati</taxon>
        <taxon>Pseudomonadota</taxon>
        <taxon>Gammaproteobacteria</taxon>
        <taxon>Candidatus Kentrum</taxon>
    </lineage>
</organism>
<feature type="binding site" evidence="9">
    <location>
        <position position="49"/>
    </location>
    <ligand>
        <name>[4Fe-4S] cluster</name>
        <dbReference type="ChEBI" id="CHEBI:49883"/>
        <label>1</label>
    </ligand>
</feature>
<dbReference type="CDD" id="cd01335">
    <property type="entry name" value="Radical_SAM"/>
    <property type="match status" value="1"/>
</dbReference>
<keyword evidence="3 9" id="KW-0808">Transferase</keyword>
<accession>A0A451BMN9</accession>
<evidence type="ECO:0000313" key="13">
    <source>
        <dbReference type="EMBL" id="VFK79540.1"/>
    </source>
</evidence>
<dbReference type="Pfam" id="PF04055">
    <property type="entry name" value="Radical_SAM"/>
    <property type="match status" value="1"/>
</dbReference>
<dbReference type="SMART" id="SM00729">
    <property type="entry name" value="Elp3"/>
    <property type="match status" value="1"/>
</dbReference>
<dbReference type="Pfam" id="PF16881">
    <property type="entry name" value="LIAS_N"/>
    <property type="match status" value="1"/>
</dbReference>
<evidence type="ECO:0000256" key="4">
    <source>
        <dbReference type="ARBA" id="ARBA00022691"/>
    </source>
</evidence>
<dbReference type="SFLD" id="SFLDS00029">
    <property type="entry name" value="Radical_SAM"/>
    <property type="match status" value="1"/>
</dbReference>
<feature type="binding site" evidence="9">
    <location>
        <position position="44"/>
    </location>
    <ligand>
        <name>[4Fe-4S] cluster</name>
        <dbReference type="ChEBI" id="CHEBI:49883"/>
        <label>1</label>
    </ligand>
</feature>
<evidence type="ECO:0000256" key="8">
    <source>
        <dbReference type="ARBA" id="ARBA00047326"/>
    </source>
</evidence>
<dbReference type="InterPro" id="IPR013785">
    <property type="entry name" value="Aldolase_TIM"/>
</dbReference>
<evidence type="ECO:0000256" key="5">
    <source>
        <dbReference type="ARBA" id="ARBA00022723"/>
    </source>
</evidence>
<comment type="cofactor">
    <cofactor evidence="9">
        <name>[4Fe-4S] cluster</name>
        <dbReference type="ChEBI" id="CHEBI:49883"/>
    </cofactor>
    <text evidence="9">Binds 2 [4Fe-4S] clusters per subunit. One cluster is coordinated with 3 cysteines and an exchangeable S-adenosyl-L-methionine.</text>
</comment>
<dbReference type="EMBL" id="CAADHB010000053">
    <property type="protein sequence ID" value="VFK79540.1"/>
    <property type="molecule type" value="Genomic_DNA"/>
</dbReference>
<evidence type="ECO:0000313" key="12">
    <source>
        <dbReference type="EMBL" id="VFK45387.1"/>
    </source>
</evidence>
<keyword evidence="4 9" id="KW-0949">S-adenosyl-L-methionine</keyword>
<dbReference type="NCBIfam" id="NF004019">
    <property type="entry name" value="PRK05481.1"/>
    <property type="match status" value="1"/>
</dbReference>
<dbReference type="InterPro" id="IPR003698">
    <property type="entry name" value="Lipoyl_synth"/>
</dbReference>
<evidence type="ECO:0000256" key="7">
    <source>
        <dbReference type="ARBA" id="ARBA00023014"/>
    </source>
</evidence>
<evidence type="ECO:0000256" key="6">
    <source>
        <dbReference type="ARBA" id="ARBA00023004"/>
    </source>
</evidence>
<comment type="catalytic activity">
    <reaction evidence="8 9">
        <text>[[Fe-S] cluster scaffold protein carrying a second [4Fe-4S](2+) cluster] + N(6)-octanoyl-L-lysyl-[protein] + 2 oxidized [2Fe-2S]-[ferredoxin] + 2 S-adenosyl-L-methionine + 4 H(+) = [[Fe-S] cluster scaffold protein] + N(6)-[(R)-dihydrolipoyl]-L-lysyl-[protein] + 4 Fe(3+) + 2 hydrogen sulfide + 2 5'-deoxyadenosine + 2 L-methionine + 2 reduced [2Fe-2S]-[ferredoxin]</text>
        <dbReference type="Rhea" id="RHEA:16585"/>
        <dbReference type="Rhea" id="RHEA-COMP:9928"/>
        <dbReference type="Rhea" id="RHEA-COMP:10000"/>
        <dbReference type="Rhea" id="RHEA-COMP:10001"/>
        <dbReference type="Rhea" id="RHEA-COMP:10475"/>
        <dbReference type="Rhea" id="RHEA-COMP:14568"/>
        <dbReference type="Rhea" id="RHEA-COMP:14569"/>
        <dbReference type="ChEBI" id="CHEBI:15378"/>
        <dbReference type="ChEBI" id="CHEBI:17319"/>
        <dbReference type="ChEBI" id="CHEBI:29034"/>
        <dbReference type="ChEBI" id="CHEBI:29919"/>
        <dbReference type="ChEBI" id="CHEBI:33722"/>
        <dbReference type="ChEBI" id="CHEBI:33737"/>
        <dbReference type="ChEBI" id="CHEBI:33738"/>
        <dbReference type="ChEBI" id="CHEBI:57844"/>
        <dbReference type="ChEBI" id="CHEBI:59789"/>
        <dbReference type="ChEBI" id="CHEBI:78809"/>
        <dbReference type="ChEBI" id="CHEBI:83100"/>
        <dbReference type="EC" id="2.8.1.8"/>
    </reaction>
</comment>
<comment type="function">
    <text evidence="9">Catalyzes the radical-mediated insertion of two sulfur atoms into the C-6 and C-8 positions of the octanoyl moiety bound to the lipoyl domains of lipoate-dependent enzymes, thereby converting the octanoylated domains into lipoylated derivatives.</text>
</comment>
<evidence type="ECO:0000259" key="10">
    <source>
        <dbReference type="PROSITE" id="PS51918"/>
    </source>
</evidence>
<dbReference type="PANTHER" id="PTHR10949">
    <property type="entry name" value="LIPOYL SYNTHASE"/>
    <property type="match status" value="1"/>
</dbReference>
<dbReference type="InterPro" id="IPR058240">
    <property type="entry name" value="rSAM_sf"/>
</dbReference>
<evidence type="ECO:0000256" key="2">
    <source>
        <dbReference type="ARBA" id="ARBA00022490"/>
    </source>
</evidence>
<dbReference type="SUPFAM" id="SSF102114">
    <property type="entry name" value="Radical SAM enzymes"/>
    <property type="match status" value="1"/>
</dbReference>
<gene>
    <name evidence="9" type="primary">lipA</name>
    <name evidence="13" type="ORF">BECKSD772D_GA0070982_105320</name>
    <name evidence="12" type="ORF">BECKSD772E_GA0070983_105218</name>
    <name evidence="11" type="ORF">BECKSD772F_GA0070984_105019</name>
</gene>
<dbReference type="EC" id="2.8.1.8" evidence="9"/>
<feature type="binding site" evidence="9">
    <location>
        <position position="70"/>
    </location>
    <ligand>
        <name>[4Fe-4S] cluster</name>
        <dbReference type="ChEBI" id="CHEBI:49883"/>
        <label>2</label>
        <note>4Fe-4S-S-AdoMet</note>
    </ligand>
</feature>
<keyword evidence="2 9" id="KW-0963">Cytoplasm</keyword>
<dbReference type="GO" id="GO:0005737">
    <property type="term" value="C:cytoplasm"/>
    <property type="evidence" value="ECO:0007669"/>
    <property type="project" value="UniProtKB-SubCell"/>
</dbReference>
<dbReference type="Gene3D" id="3.20.20.70">
    <property type="entry name" value="Aldolase class I"/>
    <property type="match status" value="1"/>
</dbReference>
<dbReference type="InterPro" id="IPR031691">
    <property type="entry name" value="LIAS_N"/>
</dbReference>
<keyword evidence="5 9" id="KW-0479">Metal-binding</keyword>
<dbReference type="PIRSF" id="PIRSF005963">
    <property type="entry name" value="Lipoyl_synth"/>
    <property type="match status" value="1"/>
</dbReference>
<evidence type="ECO:0000256" key="9">
    <source>
        <dbReference type="HAMAP-Rule" id="MF_00206"/>
    </source>
</evidence>
<dbReference type="GO" id="GO:0009249">
    <property type="term" value="P:protein lipoylation"/>
    <property type="evidence" value="ECO:0007669"/>
    <property type="project" value="UniProtKB-UniRule"/>
</dbReference>
<keyword evidence="1 9" id="KW-0004">4Fe-4S</keyword>
<dbReference type="SFLD" id="SFLDG01058">
    <property type="entry name" value="lipoyl_synthase_like"/>
    <property type="match status" value="1"/>
</dbReference>